<evidence type="ECO:0000313" key="2">
    <source>
        <dbReference type="EnsemblMetazoa" id="AATE011448-PA.1"/>
    </source>
</evidence>
<proteinExistence type="predicted"/>
<dbReference type="AlphaFoldDB" id="A0A182J4Y8"/>
<protein>
    <submittedName>
        <fullName evidence="2">Uncharacterized protein</fullName>
    </submittedName>
</protein>
<dbReference type="Pfam" id="PF06585">
    <property type="entry name" value="JHBP"/>
    <property type="match status" value="1"/>
</dbReference>
<feature type="compositionally biased region" description="Low complexity" evidence="1">
    <location>
        <begin position="256"/>
        <end position="278"/>
    </location>
</feature>
<reference evidence="2" key="1">
    <citation type="submission" date="2022-08" db="UniProtKB">
        <authorList>
            <consortium name="EnsemblMetazoa"/>
        </authorList>
    </citation>
    <scope>IDENTIFICATION</scope>
    <source>
        <strain evidence="2">EBRO</strain>
    </source>
</reference>
<dbReference type="EnsemblMetazoa" id="AATE011448-RA">
    <property type="protein sequence ID" value="AATE011448-PA.1"/>
    <property type="gene ID" value="AATE011448"/>
</dbReference>
<sequence length="319" mass="35006">LDDNFCNVLSAAATLVLERSWRAVVRTSISPGQDLSISLHCVRPTTTTTAAIMVSAFEYGTLLLLAAIVGLRLDCAAAAPMRGREASQGCQRSSSDLLECVSASVQQFVNFVSSGKISPKHLITPFDPLYLPNMTIFQEKRVKAVYVNRYLVGLKNAFIEDVRVDMEKLEFNMTTLMPALEMLGMFSTERLEDHQATENSILTFSIRNTVVDFVAKGTLYRAPTGDQYLRLQLGISSMSIASYVLSEHLGSDQHLSPAPSSSASRFRGSSGGSSTSSSIAPTKFMKLIERDLRVQLTKRLQHVVNEALALAPFEELFPV</sequence>
<dbReference type="PANTHER" id="PTHR11008:SF39">
    <property type="entry name" value="CIRCADIAN CLOCK-CONTROLLED PROTEIN-LIKE PROTEIN"/>
    <property type="match status" value="1"/>
</dbReference>
<organism evidence="2">
    <name type="scientific">Anopheles atroparvus</name>
    <name type="common">European mosquito</name>
    <dbReference type="NCBI Taxonomy" id="41427"/>
    <lineage>
        <taxon>Eukaryota</taxon>
        <taxon>Metazoa</taxon>
        <taxon>Ecdysozoa</taxon>
        <taxon>Arthropoda</taxon>
        <taxon>Hexapoda</taxon>
        <taxon>Insecta</taxon>
        <taxon>Pterygota</taxon>
        <taxon>Neoptera</taxon>
        <taxon>Endopterygota</taxon>
        <taxon>Diptera</taxon>
        <taxon>Nematocera</taxon>
        <taxon>Culicoidea</taxon>
        <taxon>Culicidae</taxon>
        <taxon>Anophelinae</taxon>
        <taxon>Anopheles</taxon>
    </lineage>
</organism>
<dbReference type="InterPro" id="IPR010562">
    <property type="entry name" value="Haemolymph_juvenile_hormone-bd"/>
</dbReference>
<feature type="region of interest" description="Disordered" evidence="1">
    <location>
        <begin position="254"/>
        <end position="278"/>
    </location>
</feature>
<dbReference type="PANTHER" id="PTHR11008">
    <property type="entry name" value="PROTEIN TAKEOUT-LIKE PROTEIN"/>
    <property type="match status" value="1"/>
</dbReference>
<name>A0A182J4Y8_ANOAO</name>
<dbReference type="Gene3D" id="3.15.10.30">
    <property type="entry name" value="Haemolymph juvenile hormone binding protein"/>
    <property type="match status" value="1"/>
</dbReference>
<dbReference type="GO" id="GO:0005615">
    <property type="term" value="C:extracellular space"/>
    <property type="evidence" value="ECO:0007669"/>
    <property type="project" value="TreeGrafter"/>
</dbReference>
<dbReference type="InterPro" id="IPR038606">
    <property type="entry name" value="To_sf"/>
</dbReference>
<dbReference type="VEuPathDB" id="VectorBase:AATE011448"/>
<evidence type="ECO:0000256" key="1">
    <source>
        <dbReference type="SAM" id="MobiDB-lite"/>
    </source>
</evidence>
<accession>A0A182J4Y8</accession>